<name>A0A2W4Y5N7_9CYAN</name>
<dbReference type="Proteomes" id="UP000249467">
    <property type="component" value="Unassembled WGS sequence"/>
</dbReference>
<feature type="transmembrane region" description="Helical" evidence="1">
    <location>
        <begin position="12"/>
        <end position="31"/>
    </location>
</feature>
<dbReference type="InterPro" id="IPR031975">
    <property type="entry name" value="Pilin_GH"/>
</dbReference>
<keyword evidence="1" id="KW-1133">Transmembrane helix</keyword>
<evidence type="ECO:0000256" key="1">
    <source>
        <dbReference type="SAM" id="Phobius"/>
    </source>
</evidence>
<comment type="caution">
    <text evidence="2">The sequence shown here is derived from an EMBL/GenBank/DDBJ whole genome shotgun (WGS) entry which is preliminary data.</text>
</comment>
<protein>
    <submittedName>
        <fullName evidence="2">Uncharacterized protein</fullName>
    </submittedName>
</protein>
<reference evidence="2 3" key="2">
    <citation type="submission" date="2018-06" db="EMBL/GenBank/DDBJ databases">
        <title>Metagenomic assembly of (sub)arctic Cyanobacteria and their associated microbiome from non-axenic cultures.</title>
        <authorList>
            <person name="Baurain D."/>
        </authorList>
    </citation>
    <scope>NUCLEOTIDE SEQUENCE [LARGE SCALE GENOMIC DNA]</scope>
    <source>
        <strain evidence="2">ULC066bin1</strain>
    </source>
</reference>
<dbReference type="Pfam" id="PF16734">
    <property type="entry name" value="Pilin_GH"/>
    <property type="match status" value="1"/>
</dbReference>
<dbReference type="EMBL" id="QBML01000006">
    <property type="protein sequence ID" value="PZO42731.1"/>
    <property type="molecule type" value="Genomic_DNA"/>
</dbReference>
<dbReference type="AlphaFoldDB" id="A0A2W4Y5N7"/>
<keyword evidence="1" id="KW-0472">Membrane</keyword>
<proteinExistence type="predicted"/>
<sequence>MSESPNNKNWLYFAFGVGATLLLGAIAFTLLNLGKSAQSQSAGTWKVEAVDVPSGTPSITFIISVEGKIFALNPQNDKESVEIGKIVKVSDVATLPEGVKSVQANPFNTRSTRSNQSEAKTYVGAMNRGQQAYYLEKERWAKNIDEIGIGIKEESDNYRYKTQPIDSTKTVNIKNYPGIAVQTGLAKKEGLKSYLGIAYLSGTSSNDLTTLAILCESNEPTTKEAGLPKFDGKEMQCPDGYSNVVR</sequence>
<keyword evidence="1" id="KW-0812">Transmembrane</keyword>
<accession>A0A2W4Y5N7</accession>
<evidence type="ECO:0000313" key="3">
    <source>
        <dbReference type="Proteomes" id="UP000249467"/>
    </source>
</evidence>
<reference evidence="2 3" key="1">
    <citation type="submission" date="2018-04" db="EMBL/GenBank/DDBJ databases">
        <authorList>
            <person name="Go L.Y."/>
            <person name="Mitchell J.A."/>
        </authorList>
    </citation>
    <scope>NUCLEOTIDE SEQUENCE [LARGE SCALE GENOMIC DNA]</scope>
    <source>
        <strain evidence="2">ULC066bin1</strain>
    </source>
</reference>
<organism evidence="2 3">
    <name type="scientific">Pseudanabaena frigida</name>
    <dbReference type="NCBI Taxonomy" id="945775"/>
    <lineage>
        <taxon>Bacteria</taxon>
        <taxon>Bacillati</taxon>
        <taxon>Cyanobacteriota</taxon>
        <taxon>Cyanophyceae</taxon>
        <taxon>Pseudanabaenales</taxon>
        <taxon>Pseudanabaenaceae</taxon>
        <taxon>Pseudanabaena</taxon>
    </lineage>
</organism>
<evidence type="ECO:0000313" key="2">
    <source>
        <dbReference type="EMBL" id="PZO42731.1"/>
    </source>
</evidence>
<gene>
    <name evidence="2" type="ORF">DCF19_06795</name>
</gene>